<name>A0AAN9JX26_CANGL</name>
<reference evidence="2 3" key="1">
    <citation type="submission" date="2024-01" db="EMBL/GenBank/DDBJ databases">
        <title>The genomes of 5 underutilized Papilionoideae crops provide insights into root nodulation and disease resistanc.</title>
        <authorList>
            <person name="Jiang F."/>
        </authorList>
    </citation>
    <scope>NUCLEOTIDE SEQUENCE [LARGE SCALE GENOMIC DNA]</scope>
    <source>
        <strain evidence="2">LVBAO_FW01</strain>
        <tissue evidence="2">Leaves</tissue>
    </source>
</reference>
<gene>
    <name evidence="2" type="ORF">VNO77_44640</name>
</gene>
<comment type="caution">
    <text evidence="2">The sequence shown here is derived from an EMBL/GenBank/DDBJ whole genome shotgun (WGS) entry which is preliminary data.</text>
</comment>
<proteinExistence type="predicted"/>
<keyword evidence="1" id="KW-0812">Transmembrane</keyword>
<keyword evidence="3" id="KW-1185">Reference proteome</keyword>
<evidence type="ECO:0000313" key="3">
    <source>
        <dbReference type="Proteomes" id="UP001367508"/>
    </source>
</evidence>
<keyword evidence="1" id="KW-0472">Membrane</keyword>
<evidence type="ECO:0000256" key="1">
    <source>
        <dbReference type="SAM" id="Phobius"/>
    </source>
</evidence>
<dbReference type="AlphaFoldDB" id="A0AAN9JX26"/>
<feature type="transmembrane region" description="Helical" evidence="1">
    <location>
        <begin position="20"/>
        <end position="38"/>
    </location>
</feature>
<sequence length="97" mass="11301">MIFSAPFVIGNVFQYMNLHMNKLFYCPFCFFSLSLLFWRTEGFNCKGKTFSGALAAAWGRRRMVTAGSCWSRNWVWKHVSTIRCACIQLKRTSQLVE</sequence>
<dbReference type="Proteomes" id="UP001367508">
    <property type="component" value="Unassembled WGS sequence"/>
</dbReference>
<dbReference type="EMBL" id="JAYMYQ010000011">
    <property type="protein sequence ID" value="KAK7306687.1"/>
    <property type="molecule type" value="Genomic_DNA"/>
</dbReference>
<accession>A0AAN9JX26</accession>
<protein>
    <submittedName>
        <fullName evidence="2">Uncharacterized protein</fullName>
    </submittedName>
</protein>
<evidence type="ECO:0000313" key="2">
    <source>
        <dbReference type="EMBL" id="KAK7306687.1"/>
    </source>
</evidence>
<keyword evidence="1" id="KW-1133">Transmembrane helix</keyword>
<organism evidence="2 3">
    <name type="scientific">Canavalia gladiata</name>
    <name type="common">Sword bean</name>
    <name type="synonym">Dolichos gladiatus</name>
    <dbReference type="NCBI Taxonomy" id="3824"/>
    <lineage>
        <taxon>Eukaryota</taxon>
        <taxon>Viridiplantae</taxon>
        <taxon>Streptophyta</taxon>
        <taxon>Embryophyta</taxon>
        <taxon>Tracheophyta</taxon>
        <taxon>Spermatophyta</taxon>
        <taxon>Magnoliopsida</taxon>
        <taxon>eudicotyledons</taxon>
        <taxon>Gunneridae</taxon>
        <taxon>Pentapetalae</taxon>
        <taxon>rosids</taxon>
        <taxon>fabids</taxon>
        <taxon>Fabales</taxon>
        <taxon>Fabaceae</taxon>
        <taxon>Papilionoideae</taxon>
        <taxon>50 kb inversion clade</taxon>
        <taxon>NPAAA clade</taxon>
        <taxon>indigoferoid/millettioid clade</taxon>
        <taxon>Phaseoleae</taxon>
        <taxon>Canavalia</taxon>
    </lineage>
</organism>